<feature type="domain" description="tRNA-guanine(15) transglycosylase-like" evidence="5">
    <location>
        <begin position="16"/>
        <end position="373"/>
    </location>
</feature>
<dbReference type="PANTHER" id="PTHR46499:SF1">
    <property type="entry name" value="QUEUINE TRNA-RIBOSYLTRANSFERASE"/>
    <property type="match status" value="1"/>
</dbReference>
<dbReference type="UniPathway" id="UPA00392"/>
<feature type="binding site" evidence="4">
    <location>
        <position position="309"/>
    </location>
    <ligand>
        <name>Zn(2+)</name>
        <dbReference type="ChEBI" id="CHEBI:29105"/>
    </ligand>
</feature>
<evidence type="ECO:0000256" key="2">
    <source>
        <dbReference type="ARBA" id="ARBA00022679"/>
    </source>
</evidence>
<dbReference type="InterPro" id="IPR050076">
    <property type="entry name" value="ArchSynthase1/Queuine_TRR"/>
</dbReference>
<comment type="function">
    <text evidence="4">Catalyzes the base-exchange of a guanine (G) residue with the queuine precursor 7-aminomethyl-7-deazaguanine (PreQ1) at position 34 (anticodon wobble position) in tRNAs with GU(N) anticodons (tRNA-Asp, -Asn, -His and -Tyr). Catalysis occurs through a double-displacement mechanism. The nucleophile active site attacks the C1' of nucleotide 34 to detach the guanine base from the RNA, forming a covalent enzyme-RNA intermediate. The proton acceptor active site deprotonates the incoming PreQ1, allowing a nucleophilic attack on the C1' of the ribose to form the product. After dissociation, two additional enzymatic reactions on the tRNA convert PreQ1 to queuine (Q), resulting in the hypermodified nucleoside queuosine (7-(((4,5-cis-dihydroxy-2-cyclopenten-1-yl)amino)methyl)-7-deazaguanosine).</text>
</comment>
<dbReference type="HAMAP" id="MF_00168">
    <property type="entry name" value="Q_tRNA_Tgt"/>
    <property type="match status" value="1"/>
</dbReference>
<comment type="subunit">
    <text evidence="4">Homodimer. Within each dimer, one monomer is responsible for RNA recognition and catalysis, while the other monomer binds to the replacement base PreQ1.</text>
</comment>
<dbReference type="NCBIfam" id="TIGR00430">
    <property type="entry name" value="Q_tRNA_tgt"/>
    <property type="match status" value="1"/>
</dbReference>
<evidence type="ECO:0000256" key="1">
    <source>
        <dbReference type="ARBA" id="ARBA00022676"/>
    </source>
</evidence>
<reference evidence="6 7" key="2">
    <citation type="journal article" date="2012" name="Stand. Genomic Sci.">
        <title>Complete genome sequence of the termite hindgut bacterium Spirochaeta coccoides type strain (SPN1(T)), reclassification in the genus Sphaerochaeta as Sphaerochaeta coccoides comb. nov. and emendations of the family Spirochaetaceae and the genus Sphaerochaeta.</title>
        <authorList>
            <person name="Abt B."/>
            <person name="Han C."/>
            <person name="Scheuner C."/>
            <person name="Lu M."/>
            <person name="Lapidus A."/>
            <person name="Nolan M."/>
            <person name="Lucas S."/>
            <person name="Hammon N."/>
            <person name="Deshpande S."/>
            <person name="Cheng J.F."/>
            <person name="Tapia R."/>
            <person name="Goodwin L.A."/>
            <person name="Pitluck S."/>
            <person name="Liolios K."/>
            <person name="Pagani I."/>
            <person name="Ivanova N."/>
            <person name="Mavromatis K."/>
            <person name="Mikhailova N."/>
            <person name="Huntemann M."/>
            <person name="Pati A."/>
            <person name="Chen A."/>
            <person name="Palaniappan K."/>
            <person name="Land M."/>
            <person name="Hauser L."/>
            <person name="Brambilla E.M."/>
            <person name="Rohde M."/>
            <person name="Spring S."/>
            <person name="Gronow S."/>
            <person name="Goker M."/>
            <person name="Woyke T."/>
            <person name="Bristow J."/>
            <person name="Eisen J.A."/>
            <person name="Markowitz V."/>
            <person name="Hugenholtz P."/>
            <person name="Kyrpides N.C."/>
            <person name="Klenk H.P."/>
            <person name="Detter J.C."/>
        </authorList>
    </citation>
    <scope>NUCLEOTIDE SEQUENCE [LARGE SCALE GENOMIC DNA]</scope>
    <source>
        <strain evidence="7">ATCC BAA-1237 / DSM 17374 / SPN1</strain>
    </source>
</reference>
<protein>
    <recommendedName>
        <fullName evidence="4">Queuine tRNA-ribosyltransferase</fullName>
        <ecNumber evidence="4">2.4.2.29</ecNumber>
    </recommendedName>
    <alternativeName>
        <fullName evidence="4">Guanine insertion enzyme</fullName>
    </alternativeName>
    <alternativeName>
        <fullName evidence="4">tRNA-guanine transglycosylase</fullName>
    </alternativeName>
</protein>
<dbReference type="GO" id="GO:0046872">
    <property type="term" value="F:metal ion binding"/>
    <property type="evidence" value="ECO:0007669"/>
    <property type="project" value="UniProtKB-KW"/>
</dbReference>
<organism evidence="6 7">
    <name type="scientific">Parasphaerochaeta coccoides (strain ATCC BAA-1237 / DSM 17374 / SPN1)</name>
    <name type="common">Sphaerochaeta coccoides</name>
    <dbReference type="NCBI Taxonomy" id="760011"/>
    <lineage>
        <taxon>Bacteria</taxon>
        <taxon>Pseudomonadati</taxon>
        <taxon>Spirochaetota</taxon>
        <taxon>Spirochaetia</taxon>
        <taxon>Spirochaetales</taxon>
        <taxon>Sphaerochaetaceae</taxon>
        <taxon>Parasphaerochaeta</taxon>
    </lineage>
</organism>
<dbReference type="NCBIfam" id="TIGR00449">
    <property type="entry name" value="tgt_general"/>
    <property type="match status" value="1"/>
</dbReference>
<dbReference type="GO" id="GO:0005829">
    <property type="term" value="C:cytosol"/>
    <property type="evidence" value="ECO:0007669"/>
    <property type="project" value="TreeGrafter"/>
</dbReference>
<dbReference type="eggNOG" id="COG0343">
    <property type="taxonomic scope" value="Bacteria"/>
</dbReference>
<dbReference type="Pfam" id="PF01702">
    <property type="entry name" value="TGT"/>
    <property type="match status" value="1"/>
</dbReference>
<gene>
    <name evidence="4" type="primary">tgt</name>
    <name evidence="6" type="ordered locus">Spico_0603</name>
</gene>
<comment type="catalytic activity">
    <reaction evidence="4">
        <text>7-aminomethyl-7-carbaguanine + guanosine(34) in tRNA = 7-aminomethyl-7-carbaguanosine(34) in tRNA + guanine</text>
        <dbReference type="Rhea" id="RHEA:24104"/>
        <dbReference type="Rhea" id="RHEA-COMP:10341"/>
        <dbReference type="Rhea" id="RHEA-COMP:10342"/>
        <dbReference type="ChEBI" id="CHEBI:16235"/>
        <dbReference type="ChEBI" id="CHEBI:58703"/>
        <dbReference type="ChEBI" id="CHEBI:74269"/>
        <dbReference type="ChEBI" id="CHEBI:82833"/>
        <dbReference type="EC" id="2.4.2.29"/>
    </reaction>
</comment>
<dbReference type="InterPro" id="IPR004803">
    <property type="entry name" value="TGT"/>
</dbReference>
<keyword evidence="4" id="KW-0479">Metal-binding</keyword>
<keyword evidence="4" id="KW-0862">Zinc</keyword>
<name>F4GK59_PARC1</name>
<dbReference type="STRING" id="760011.Spico_0603"/>
<comment type="similarity">
    <text evidence="4">Belongs to the queuine tRNA-ribosyltransferase family.</text>
</comment>
<feature type="region of interest" description="RNA binding" evidence="4">
    <location>
        <begin position="252"/>
        <end position="258"/>
    </location>
</feature>
<feature type="active site" description="Proton acceptor" evidence="4">
    <location>
        <position position="94"/>
    </location>
</feature>
<keyword evidence="4" id="KW-0671">Queuosine biosynthesis</keyword>
<dbReference type="Gene3D" id="3.20.20.105">
    <property type="entry name" value="Queuine tRNA-ribosyltransferase-like"/>
    <property type="match status" value="1"/>
</dbReference>
<evidence type="ECO:0000256" key="3">
    <source>
        <dbReference type="ARBA" id="ARBA00022694"/>
    </source>
</evidence>
<dbReference type="KEGG" id="scc:Spico_0603"/>
<keyword evidence="7" id="KW-1185">Reference proteome</keyword>
<accession>F4GK59</accession>
<reference evidence="7" key="1">
    <citation type="submission" date="2011-04" db="EMBL/GenBank/DDBJ databases">
        <title>The complete genome of Spirochaeta coccoides DSM 17374.</title>
        <authorList>
            <person name="Lucas S."/>
            <person name="Copeland A."/>
            <person name="Lapidus A."/>
            <person name="Bruce D."/>
            <person name="Goodwin L."/>
            <person name="Pitluck S."/>
            <person name="Peters L."/>
            <person name="Kyrpides N."/>
            <person name="Mavromatis K."/>
            <person name="Pagani I."/>
            <person name="Ivanova N."/>
            <person name="Ovchinnikova G."/>
            <person name="Lu M."/>
            <person name="Detter J.C."/>
            <person name="Tapia R."/>
            <person name="Han C."/>
            <person name="Land M."/>
            <person name="Hauser L."/>
            <person name="Markowitz V."/>
            <person name="Cheng J.-F."/>
            <person name="Hugenholtz P."/>
            <person name="Woyke T."/>
            <person name="Wu D."/>
            <person name="Spring S."/>
            <person name="Schroeder M."/>
            <person name="Brambilla E."/>
            <person name="Klenk H.-P."/>
            <person name="Eisen J.A."/>
        </authorList>
    </citation>
    <scope>NUCLEOTIDE SEQUENCE [LARGE SCALE GENOMIC DNA]</scope>
    <source>
        <strain evidence="7">ATCC BAA-1237 / DSM 17374 / SPN1</strain>
    </source>
</reference>
<comment type="pathway">
    <text evidence="4">tRNA modification; tRNA-queuosine biosynthesis.</text>
</comment>
<comment type="cofactor">
    <cofactor evidence="4">
        <name>Zn(2+)</name>
        <dbReference type="ChEBI" id="CHEBI:29105"/>
    </cofactor>
    <text evidence="4">Binds 1 zinc ion per subunit.</text>
</comment>
<keyword evidence="3 4" id="KW-0819">tRNA processing</keyword>
<dbReference type="OrthoDB" id="9805417at2"/>
<dbReference type="HOGENOM" id="CLU_022060_0_1_12"/>
<feature type="binding site" evidence="4">
    <location>
        <position position="340"/>
    </location>
    <ligand>
        <name>Zn(2+)</name>
        <dbReference type="ChEBI" id="CHEBI:29105"/>
    </ligand>
</feature>
<keyword evidence="1 4" id="KW-0328">Glycosyltransferase</keyword>
<feature type="active site" description="Nucleophile" evidence="4">
    <location>
        <position position="271"/>
    </location>
</feature>
<feature type="binding site" evidence="4">
    <location>
        <position position="148"/>
    </location>
    <ligand>
        <name>substrate</name>
    </ligand>
</feature>
<feature type="binding site" evidence="4">
    <location>
        <position position="311"/>
    </location>
    <ligand>
        <name>Zn(2+)</name>
        <dbReference type="ChEBI" id="CHEBI:29105"/>
    </ligand>
</feature>
<dbReference type="Proteomes" id="UP000007939">
    <property type="component" value="Chromosome"/>
</dbReference>
<dbReference type="InterPro" id="IPR002616">
    <property type="entry name" value="tRNA_ribo_trans-like"/>
</dbReference>
<dbReference type="GO" id="GO:0008616">
    <property type="term" value="P:tRNA queuosine(34) biosynthetic process"/>
    <property type="evidence" value="ECO:0007669"/>
    <property type="project" value="UniProtKB-UniRule"/>
</dbReference>
<feature type="binding site" evidence="4">
    <location>
        <begin position="94"/>
        <end position="98"/>
    </location>
    <ligand>
        <name>substrate</name>
    </ligand>
</feature>
<dbReference type="EMBL" id="CP002659">
    <property type="protein sequence ID" value="AEC01831.1"/>
    <property type="molecule type" value="Genomic_DNA"/>
</dbReference>
<dbReference type="GO" id="GO:0008479">
    <property type="term" value="F:tRNA-guanosine(34) queuine transglycosylase activity"/>
    <property type="evidence" value="ECO:0007669"/>
    <property type="project" value="UniProtKB-UniRule"/>
</dbReference>
<evidence type="ECO:0000256" key="4">
    <source>
        <dbReference type="HAMAP-Rule" id="MF_00168"/>
    </source>
</evidence>
<evidence type="ECO:0000259" key="5">
    <source>
        <dbReference type="Pfam" id="PF01702"/>
    </source>
</evidence>
<dbReference type="InterPro" id="IPR036511">
    <property type="entry name" value="TGT-like_sf"/>
</dbReference>
<dbReference type="PANTHER" id="PTHR46499">
    <property type="entry name" value="QUEUINE TRNA-RIBOSYLTRANSFERASE"/>
    <property type="match status" value="1"/>
</dbReference>
<feature type="region of interest" description="RNA binding; important for wobble base 34 recognition" evidence="4">
    <location>
        <begin position="276"/>
        <end position="280"/>
    </location>
</feature>
<evidence type="ECO:0000313" key="6">
    <source>
        <dbReference type="EMBL" id="AEC01831.1"/>
    </source>
</evidence>
<keyword evidence="2 4" id="KW-0808">Transferase</keyword>
<feature type="binding site" evidence="4">
    <location>
        <position position="221"/>
    </location>
    <ligand>
        <name>substrate</name>
    </ligand>
</feature>
<evidence type="ECO:0000313" key="7">
    <source>
        <dbReference type="Proteomes" id="UP000007939"/>
    </source>
</evidence>
<feature type="binding site" evidence="4">
    <location>
        <position position="314"/>
    </location>
    <ligand>
        <name>Zn(2+)</name>
        <dbReference type="ChEBI" id="CHEBI:29105"/>
    </ligand>
</feature>
<sequence>MSHPIHTVTHIDAGSHARCGLLSLPHGTIETPAFMPVGTNGTVKGIYHEKVEQMGYRLILGNTYHLYLRPGCDVLESFGGLHAFSSWKHNILTDSGGFQVFSLSKLRKIKDAGVTFQSHIDGSRHAFTPEKVVDIQTIIGSDIAMVLDVCTPPDIDYRAAQEAWRVTKLWAERSLIRRDENGEKFRGCLFGIVQGNFFKELRKESAETISAMDFPGIAIGGLSVGETPDRFSDFLAYTTEMVTPEKPRYVMGIGSPDYILDAVANGIDLFDCVLATRTARHGLLFSDDGPVNITKAIHEFSSEPVEPTCGCTACTQYSRGYIRHLFKAGEMLGPMLATEHNLMYLHTLMERIKNAIKNNSFSVFRKEYLARYYGEKKNV</sequence>
<proteinExistence type="inferred from homology"/>
<dbReference type="AlphaFoldDB" id="F4GK59"/>
<feature type="binding site" evidence="4">
    <location>
        <position position="194"/>
    </location>
    <ligand>
        <name>substrate</name>
    </ligand>
</feature>
<dbReference type="SUPFAM" id="SSF51713">
    <property type="entry name" value="tRNA-guanine transglycosylase"/>
    <property type="match status" value="1"/>
</dbReference>
<dbReference type="EC" id="2.4.2.29" evidence="4"/>